<organism evidence="7 8">
    <name type="scientific">Hibiscus sabdariffa</name>
    <name type="common">roselle</name>
    <dbReference type="NCBI Taxonomy" id="183260"/>
    <lineage>
        <taxon>Eukaryota</taxon>
        <taxon>Viridiplantae</taxon>
        <taxon>Streptophyta</taxon>
        <taxon>Embryophyta</taxon>
        <taxon>Tracheophyta</taxon>
        <taxon>Spermatophyta</taxon>
        <taxon>Magnoliopsida</taxon>
        <taxon>eudicotyledons</taxon>
        <taxon>Gunneridae</taxon>
        <taxon>Pentapetalae</taxon>
        <taxon>rosids</taxon>
        <taxon>malvids</taxon>
        <taxon>Malvales</taxon>
        <taxon>Malvaceae</taxon>
        <taxon>Malvoideae</taxon>
        <taxon>Hibiscus</taxon>
    </lineage>
</organism>
<sequence length="116" mass="13706">MLYSVRSVSGAWNPRTHVLIYNDIGAGTHLTVHCKSKDDDLGPHLLAYRQHYDFSFHPHFFRETLFFCGMQRNGMVYRFDIYYSCKKHCEWNVHRGGACMFNRETSKFDLCDGWNT</sequence>
<evidence type="ECO:0000256" key="6">
    <source>
        <dbReference type="RuleBase" id="RU367044"/>
    </source>
</evidence>
<evidence type="ECO:0000256" key="2">
    <source>
        <dbReference type="ARBA" id="ARBA00005581"/>
    </source>
</evidence>
<comment type="caution">
    <text evidence="7">The sequence shown here is derived from an EMBL/GenBank/DDBJ whole genome shotgun (WGS) entry which is preliminary data.</text>
</comment>
<evidence type="ECO:0000256" key="5">
    <source>
        <dbReference type="ARBA" id="ARBA00022729"/>
    </source>
</evidence>
<comment type="similarity">
    <text evidence="2 6">Belongs to the plant self-incompatibility (S1) protein family.</text>
</comment>
<gene>
    <name evidence="7" type="ORF">V6N12_075238</name>
</gene>
<protein>
    <recommendedName>
        <fullName evidence="6">S-protein homolog</fullName>
    </recommendedName>
</protein>
<evidence type="ECO:0000256" key="4">
    <source>
        <dbReference type="ARBA" id="ARBA00022525"/>
    </source>
</evidence>
<dbReference type="Proteomes" id="UP001472677">
    <property type="component" value="Unassembled WGS sequence"/>
</dbReference>
<dbReference type="PANTHER" id="PTHR31232">
    <property type="match status" value="1"/>
</dbReference>
<keyword evidence="8" id="KW-1185">Reference proteome</keyword>
<keyword evidence="3 6" id="KW-0713">Self-incompatibility</keyword>
<reference evidence="7 8" key="1">
    <citation type="journal article" date="2024" name="G3 (Bethesda)">
        <title>Genome assembly of Hibiscus sabdariffa L. provides insights into metabolisms of medicinal natural products.</title>
        <authorList>
            <person name="Kim T."/>
        </authorList>
    </citation>
    <scope>NUCLEOTIDE SEQUENCE [LARGE SCALE GENOMIC DNA]</scope>
    <source>
        <strain evidence="7">TK-2024</strain>
        <tissue evidence="7">Old leaves</tissue>
    </source>
</reference>
<dbReference type="EMBL" id="JBBPBM010000072">
    <property type="protein sequence ID" value="KAK8512670.1"/>
    <property type="molecule type" value="Genomic_DNA"/>
</dbReference>
<evidence type="ECO:0000256" key="3">
    <source>
        <dbReference type="ARBA" id="ARBA00022471"/>
    </source>
</evidence>
<accession>A0ABR2BZX9</accession>
<proteinExistence type="inferred from homology"/>
<evidence type="ECO:0000313" key="7">
    <source>
        <dbReference type="EMBL" id="KAK8512670.1"/>
    </source>
</evidence>
<dbReference type="PANTHER" id="PTHR31232:SF149">
    <property type="entry name" value="S-PROTEIN HOMOLOG"/>
    <property type="match status" value="1"/>
</dbReference>
<keyword evidence="4 6" id="KW-0964">Secreted</keyword>
<name>A0ABR2BZX9_9ROSI</name>
<keyword evidence="5" id="KW-0732">Signal</keyword>
<comment type="subcellular location">
    <subcellularLocation>
        <location evidence="1 6">Secreted</location>
    </subcellularLocation>
</comment>
<evidence type="ECO:0000313" key="8">
    <source>
        <dbReference type="Proteomes" id="UP001472677"/>
    </source>
</evidence>
<dbReference type="Pfam" id="PF05938">
    <property type="entry name" value="Self-incomp_S1"/>
    <property type="match status" value="1"/>
</dbReference>
<dbReference type="InterPro" id="IPR010264">
    <property type="entry name" value="Self-incomp_S1"/>
</dbReference>
<evidence type="ECO:0000256" key="1">
    <source>
        <dbReference type="ARBA" id="ARBA00004613"/>
    </source>
</evidence>